<dbReference type="RefSeq" id="WP_110790125.1">
    <property type="nucleotide sequence ID" value="NZ_QJRY01000001.1"/>
</dbReference>
<dbReference type="CDD" id="cd05155">
    <property type="entry name" value="APH_ChoK_like_1"/>
    <property type="match status" value="1"/>
</dbReference>
<dbReference type="InterPro" id="IPR002575">
    <property type="entry name" value="Aminoglycoside_PTrfase"/>
</dbReference>
<dbReference type="Gene3D" id="3.30.200.20">
    <property type="entry name" value="Phosphorylase Kinase, domain 1"/>
    <property type="match status" value="1"/>
</dbReference>
<protein>
    <submittedName>
        <fullName evidence="2">Aminoglycoside phosphotransferase</fullName>
    </submittedName>
</protein>
<comment type="caution">
    <text evidence="2">The sequence shown here is derived from an EMBL/GenBank/DDBJ whole genome shotgun (WGS) entry which is preliminary data.</text>
</comment>
<dbReference type="Proteomes" id="UP000247536">
    <property type="component" value="Unassembled WGS sequence"/>
</dbReference>
<dbReference type="EMBL" id="QJRY01000001">
    <property type="protein sequence ID" value="PYB77697.1"/>
    <property type="molecule type" value="Genomic_DNA"/>
</dbReference>
<dbReference type="PANTHER" id="PTHR21310:SF42">
    <property type="entry name" value="BIFUNCTIONAL AAC_APH"/>
    <property type="match status" value="1"/>
</dbReference>
<evidence type="ECO:0000259" key="1">
    <source>
        <dbReference type="Pfam" id="PF01636"/>
    </source>
</evidence>
<evidence type="ECO:0000313" key="2">
    <source>
        <dbReference type="EMBL" id="PYB77697.1"/>
    </source>
</evidence>
<gene>
    <name evidence="2" type="ORF">DMY87_04940</name>
</gene>
<organism evidence="2 3">
    <name type="scientific">Rhizobium wuzhouense</name>
    <dbReference type="NCBI Taxonomy" id="1986026"/>
    <lineage>
        <taxon>Bacteria</taxon>
        <taxon>Pseudomonadati</taxon>
        <taxon>Pseudomonadota</taxon>
        <taxon>Alphaproteobacteria</taxon>
        <taxon>Hyphomicrobiales</taxon>
        <taxon>Rhizobiaceae</taxon>
        <taxon>Rhizobium/Agrobacterium group</taxon>
        <taxon>Rhizobium</taxon>
    </lineage>
</organism>
<feature type="domain" description="Aminoglycoside phosphotransferase" evidence="1">
    <location>
        <begin position="35"/>
        <end position="261"/>
    </location>
</feature>
<proteinExistence type="predicted"/>
<dbReference type="Pfam" id="PF01636">
    <property type="entry name" value="APH"/>
    <property type="match status" value="1"/>
</dbReference>
<name>A0ABX5NZA0_9HYPH</name>
<dbReference type="SUPFAM" id="SSF56112">
    <property type="entry name" value="Protein kinase-like (PK-like)"/>
    <property type="match status" value="1"/>
</dbReference>
<dbReference type="Gene3D" id="3.90.1200.10">
    <property type="match status" value="1"/>
</dbReference>
<accession>A0ABX5NZA0</accession>
<dbReference type="PANTHER" id="PTHR21310">
    <property type="entry name" value="AMINOGLYCOSIDE PHOSPHOTRANSFERASE-RELATED-RELATED"/>
    <property type="match status" value="1"/>
</dbReference>
<keyword evidence="3" id="KW-1185">Reference proteome</keyword>
<dbReference type="InterPro" id="IPR011009">
    <property type="entry name" value="Kinase-like_dom_sf"/>
</dbReference>
<sequence length="296" mass="33329">MHEDQLTITVEQVRHLIADQFPQFRGQDIRELETAGTVNAIFRIGERHAARFPLRTMDPAVSLRTLEQEIEASREFHEYCAFPSPVPVGIGQWGAGFPMPWLVQTWIDGDVATPHGLSTSLDFARDLAHLISALRKVDLKGRTFSGPGRGGKLTDHDAWMEVCFEKSKSLLDVAHLRRMWKRLRVLPPSRTEAMCHKDLIPTNLLVKGERLIGVLDTGGFGPADPALDLVAGWHLLNHETRTTFRETLGVDDLEWQRGAAWAFQQAMGLVWYYKDTNPVMAELGRSTLSRLAEAEL</sequence>
<reference evidence="2 3" key="1">
    <citation type="submission" date="2018-06" db="EMBL/GenBank/DDBJ databases">
        <title>Rhizobium wuzhouense sp. nov., isolated from roots of Oryza officinalis.</title>
        <authorList>
            <person name="Yuan T."/>
        </authorList>
    </citation>
    <scope>NUCLEOTIDE SEQUENCE [LARGE SCALE GENOMIC DNA]</scope>
    <source>
        <strain evidence="2 3">W44</strain>
    </source>
</reference>
<dbReference type="InterPro" id="IPR051678">
    <property type="entry name" value="AGP_Transferase"/>
</dbReference>
<evidence type="ECO:0000313" key="3">
    <source>
        <dbReference type="Proteomes" id="UP000247536"/>
    </source>
</evidence>